<name>A0A5S9MJC6_BACIA</name>
<gene>
    <name evidence="2" type="ORF">BsIDN1_63700</name>
</gene>
<dbReference type="InterPro" id="IPR008337">
    <property type="entry name" value="Capsule_biosynth_CapB"/>
</dbReference>
<dbReference type="Proteomes" id="UP000464658">
    <property type="component" value="Chromosome"/>
</dbReference>
<dbReference type="GO" id="GO:0016020">
    <property type="term" value="C:membrane"/>
    <property type="evidence" value="ECO:0007669"/>
    <property type="project" value="InterPro"/>
</dbReference>
<dbReference type="SUPFAM" id="SSF53623">
    <property type="entry name" value="MurD-like peptide ligases, catalytic domain"/>
    <property type="match status" value="1"/>
</dbReference>
<organism evidence="2 3">
    <name type="scientific">Bacillus safensis</name>
    <dbReference type="NCBI Taxonomy" id="561879"/>
    <lineage>
        <taxon>Bacteria</taxon>
        <taxon>Bacillati</taxon>
        <taxon>Bacillota</taxon>
        <taxon>Bacilli</taxon>
        <taxon>Bacillales</taxon>
        <taxon>Bacillaceae</taxon>
        <taxon>Bacillus</taxon>
    </lineage>
</organism>
<dbReference type="GO" id="GO:0016881">
    <property type="term" value="F:acid-amino acid ligase activity"/>
    <property type="evidence" value="ECO:0007669"/>
    <property type="project" value="InterPro"/>
</dbReference>
<protein>
    <recommendedName>
        <fullName evidence="1">Mur ligase central domain-containing protein</fullName>
    </recommendedName>
</protein>
<dbReference type="PANTHER" id="PTHR43445">
    <property type="entry name" value="UDP-N-ACETYLMURAMATE--L-ALANINE LIGASE-RELATED"/>
    <property type="match status" value="1"/>
</dbReference>
<dbReference type="GO" id="GO:0045227">
    <property type="term" value="P:capsule polysaccharide biosynthetic process"/>
    <property type="evidence" value="ECO:0007669"/>
    <property type="project" value="InterPro"/>
</dbReference>
<reference evidence="2 3" key="1">
    <citation type="submission" date="2019-12" db="EMBL/GenBank/DDBJ databases">
        <title>Full genome sequence of a Bacillus safensis strain isolated from commercially available natto in Indonesia.</title>
        <authorList>
            <person name="Yoshida M."/>
            <person name="Uomi M."/>
            <person name="Waturangi D."/>
            <person name="Ekaputri J.J."/>
            <person name="Setiamarga D.H.E."/>
        </authorList>
    </citation>
    <scope>NUCLEOTIDE SEQUENCE [LARGE SCALE GENOMIC DNA]</scope>
    <source>
        <strain evidence="2 3">IDN1</strain>
    </source>
</reference>
<dbReference type="InterPro" id="IPR050061">
    <property type="entry name" value="MurCDEF_pg_biosynth"/>
</dbReference>
<dbReference type="NCBIfam" id="TIGR04012">
    <property type="entry name" value="poly_gGlu_PgsB"/>
    <property type="match status" value="1"/>
</dbReference>
<dbReference type="PANTHER" id="PTHR43445:SF1">
    <property type="entry name" value="PGA SYNTHASE CAPB"/>
    <property type="match status" value="1"/>
</dbReference>
<dbReference type="PRINTS" id="PR01758">
    <property type="entry name" value="CAPSULEPROTB"/>
</dbReference>
<evidence type="ECO:0000313" key="2">
    <source>
        <dbReference type="EMBL" id="BBP92752.1"/>
    </source>
</evidence>
<feature type="domain" description="Mur ligase central" evidence="1">
    <location>
        <begin position="37"/>
        <end position="196"/>
    </location>
</feature>
<dbReference type="InterPro" id="IPR013221">
    <property type="entry name" value="Mur_ligase_cen"/>
</dbReference>
<evidence type="ECO:0000259" key="1">
    <source>
        <dbReference type="Pfam" id="PF08245"/>
    </source>
</evidence>
<dbReference type="EMBL" id="AP021906">
    <property type="protein sequence ID" value="BBP92752.1"/>
    <property type="molecule type" value="Genomic_DNA"/>
</dbReference>
<proteinExistence type="predicted"/>
<sequence>MWLIVIACVIMLGIGFIEKKRHQKNIDALPVRVNINGIRGKSTVTRLTTGILMEAGYKTVGKTTGTDARMIYWDTPEEKPIKRKPQGPNIGEQKEVMRETVERGANAIVSECMAVNPDYQIIFQEELLQANIGVIVNVLEDHMDVMGPTLDEIAEAFTATIPYNGHLVITDSEYTDFFKEIAKKRNTEVIVADNSKISDEFCGNLSTWFSQIMLHLHLVLPKH</sequence>
<dbReference type="Gene3D" id="3.40.1190.10">
    <property type="entry name" value="Mur-like, catalytic domain"/>
    <property type="match status" value="1"/>
</dbReference>
<dbReference type="InterPro" id="IPR036565">
    <property type="entry name" value="Mur-like_cat_sf"/>
</dbReference>
<dbReference type="GO" id="GO:0005524">
    <property type="term" value="F:ATP binding"/>
    <property type="evidence" value="ECO:0007669"/>
    <property type="project" value="InterPro"/>
</dbReference>
<evidence type="ECO:0000313" key="3">
    <source>
        <dbReference type="Proteomes" id="UP000464658"/>
    </source>
</evidence>
<accession>A0A5S9MJC6</accession>
<dbReference type="Pfam" id="PF08245">
    <property type="entry name" value="Mur_ligase_M"/>
    <property type="match status" value="1"/>
</dbReference>
<dbReference type="AlphaFoldDB" id="A0A5S9MJC6"/>